<comment type="caution">
    <text evidence="1">The sequence shown here is derived from an EMBL/GenBank/DDBJ whole genome shotgun (WGS) entry which is preliminary data.</text>
</comment>
<dbReference type="EMBL" id="VSSQ01142214">
    <property type="protein sequence ID" value="MPN63183.1"/>
    <property type="molecule type" value="Genomic_DNA"/>
</dbReference>
<accession>A0A645JVC0</accession>
<sequence>MAEKIKRSKKSVMKKRPEDWDDLKIEIAKEMGIWDIVERDGWSGLSAVDSGRLGGIFSRRNKELYEDDRQD</sequence>
<evidence type="ECO:0008006" key="2">
    <source>
        <dbReference type="Google" id="ProtNLM"/>
    </source>
</evidence>
<dbReference type="InterPro" id="IPR018126">
    <property type="entry name" value="SASP_alpha/beta-type_CS"/>
</dbReference>
<dbReference type="GO" id="GO:0006265">
    <property type="term" value="P:DNA topological change"/>
    <property type="evidence" value="ECO:0007669"/>
    <property type="project" value="InterPro"/>
</dbReference>
<proteinExistence type="predicted"/>
<reference evidence="1" key="1">
    <citation type="submission" date="2019-08" db="EMBL/GenBank/DDBJ databases">
        <authorList>
            <person name="Kucharzyk K."/>
            <person name="Murdoch R.W."/>
            <person name="Higgins S."/>
            <person name="Loffler F."/>
        </authorList>
    </citation>
    <scope>NUCLEOTIDE SEQUENCE</scope>
</reference>
<dbReference type="PROSITE" id="PS00304">
    <property type="entry name" value="SASP_1"/>
    <property type="match status" value="1"/>
</dbReference>
<name>A0A645JVC0_9ZZZZ</name>
<organism evidence="1">
    <name type="scientific">bioreactor metagenome</name>
    <dbReference type="NCBI Taxonomy" id="1076179"/>
    <lineage>
        <taxon>unclassified sequences</taxon>
        <taxon>metagenomes</taxon>
        <taxon>ecological metagenomes</taxon>
    </lineage>
</organism>
<gene>
    <name evidence="1" type="ORF">SDC9_210938</name>
</gene>
<dbReference type="GO" id="GO:0003690">
    <property type="term" value="F:double-stranded DNA binding"/>
    <property type="evidence" value="ECO:0007669"/>
    <property type="project" value="InterPro"/>
</dbReference>
<evidence type="ECO:0000313" key="1">
    <source>
        <dbReference type="EMBL" id="MPN63183.1"/>
    </source>
</evidence>
<protein>
    <recommendedName>
        <fullName evidence="2">Small, acid-soluble spore protein, alpha/beta type</fullName>
    </recommendedName>
</protein>
<dbReference type="AlphaFoldDB" id="A0A645JVC0"/>